<evidence type="ECO:0000256" key="1">
    <source>
        <dbReference type="SAM" id="MobiDB-lite"/>
    </source>
</evidence>
<comment type="caution">
    <text evidence="3">The sequence shown here is derived from an EMBL/GenBank/DDBJ whole genome shotgun (WGS) entry which is preliminary data.</text>
</comment>
<evidence type="ECO:0000313" key="4">
    <source>
        <dbReference type="Proteomes" id="UP000735302"/>
    </source>
</evidence>
<evidence type="ECO:0000256" key="2">
    <source>
        <dbReference type="SAM" id="Phobius"/>
    </source>
</evidence>
<feature type="compositionally biased region" description="Polar residues" evidence="1">
    <location>
        <begin position="419"/>
        <end position="433"/>
    </location>
</feature>
<dbReference type="PANTHER" id="PTHR33538">
    <property type="entry name" value="PROTEIN GAMETE EXPRESSED 1"/>
    <property type="match status" value="1"/>
</dbReference>
<name>A0AAV3YQ53_9GAST</name>
<keyword evidence="2" id="KW-0472">Membrane</keyword>
<gene>
    <name evidence="3" type="ORF">PoB_001104100</name>
</gene>
<dbReference type="AlphaFoldDB" id="A0AAV3YQ53"/>
<feature type="compositionally biased region" description="Polar residues" evidence="1">
    <location>
        <begin position="533"/>
        <end position="548"/>
    </location>
</feature>
<feature type="compositionally biased region" description="Polar residues" evidence="1">
    <location>
        <begin position="507"/>
        <end position="523"/>
    </location>
</feature>
<accession>A0AAV3YQ53</accession>
<reference evidence="3 4" key="1">
    <citation type="journal article" date="2021" name="Elife">
        <title>Chloroplast acquisition without the gene transfer in kleptoplastic sea slugs, Plakobranchus ocellatus.</title>
        <authorList>
            <person name="Maeda T."/>
            <person name="Takahashi S."/>
            <person name="Yoshida T."/>
            <person name="Shimamura S."/>
            <person name="Takaki Y."/>
            <person name="Nagai Y."/>
            <person name="Toyoda A."/>
            <person name="Suzuki Y."/>
            <person name="Arimoto A."/>
            <person name="Ishii H."/>
            <person name="Satoh N."/>
            <person name="Nishiyama T."/>
            <person name="Hasebe M."/>
            <person name="Maruyama T."/>
            <person name="Minagawa J."/>
            <person name="Obokata J."/>
            <person name="Shigenobu S."/>
        </authorList>
    </citation>
    <scope>NUCLEOTIDE SEQUENCE [LARGE SCALE GENOMIC DNA]</scope>
</reference>
<organism evidence="3 4">
    <name type="scientific">Plakobranchus ocellatus</name>
    <dbReference type="NCBI Taxonomy" id="259542"/>
    <lineage>
        <taxon>Eukaryota</taxon>
        <taxon>Metazoa</taxon>
        <taxon>Spiralia</taxon>
        <taxon>Lophotrochozoa</taxon>
        <taxon>Mollusca</taxon>
        <taxon>Gastropoda</taxon>
        <taxon>Heterobranchia</taxon>
        <taxon>Euthyneura</taxon>
        <taxon>Panpulmonata</taxon>
        <taxon>Sacoglossa</taxon>
        <taxon>Placobranchoidea</taxon>
        <taxon>Plakobranchidae</taxon>
        <taxon>Plakobranchus</taxon>
    </lineage>
</organism>
<dbReference type="PANTHER" id="PTHR33538:SF2">
    <property type="entry name" value="PROTEIN GAMETE EXPRESSED 1"/>
    <property type="match status" value="1"/>
</dbReference>
<sequence>MLLGGDQRGNKWLHSGSTHQPDHELLQISAPLSLHIAEVYLCVHYLQQGSYVELDTMGLQLILFLGCGSLVMSLVTDIDQSRYDEGRRQFELMQKQSEMPKYGQCWIKAMAIIRSGCKHLTDDSQTRLALAYLNCFLILQGRSSYYCSEEDEVKHCVKDMEEADRSSFTTFFTHTQNICYFLQAQVWHEHTEQTISRLSDSSSQVAEQLETAQELQKGMLLTQSQSLENQERLMNQTVNLNSIINSSSKTVQVLFEDLKKSTQEQREVIQDLFGQLSKLQSTILGEVSSFYSLFFYVLSIIVCYLLTSTPRTAGARVWLFLVMTISFVAEQTLLPWLSQVLTVFGSQPDGNEQIYWLQKICRRLFILIALTILALCVFMYKDINAINNQLLLEIKKQNSDIRRSLTVQKQQALPVELEPSQSMNSDSDYTSGESDAESNDGSDKTYILPENAVESDAESYMTLQGDADSTADQTSLLCELYDLQKSPQDQDFSSKVDSWLEKTISAGSNFRTPTSPTPNQGSPYNLRPRGSRDSPNISPASQVESVKSFSKTVRQMQEISEKNSRLIRAYQQCNVSGVVPRNADKSWGLSPQLQHQSSDTGGLSLLASPTTRVKDVESSSIVTRSSTGSLKKRLLI</sequence>
<feature type="region of interest" description="Disordered" evidence="1">
    <location>
        <begin position="416"/>
        <end position="445"/>
    </location>
</feature>
<keyword evidence="2" id="KW-0812">Transmembrane</keyword>
<dbReference type="Proteomes" id="UP000735302">
    <property type="component" value="Unassembled WGS sequence"/>
</dbReference>
<dbReference type="EMBL" id="BLXT01001319">
    <property type="protein sequence ID" value="GFN84535.1"/>
    <property type="molecule type" value="Genomic_DNA"/>
</dbReference>
<evidence type="ECO:0000313" key="3">
    <source>
        <dbReference type="EMBL" id="GFN84535.1"/>
    </source>
</evidence>
<feature type="transmembrane region" description="Helical" evidence="2">
    <location>
        <begin position="288"/>
        <end position="307"/>
    </location>
</feature>
<proteinExistence type="predicted"/>
<feature type="transmembrane region" description="Helical" evidence="2">
    <location>
        <begin position="364"/>
        <end position="380"/>
    </location>
</feature>
<protein>
    <submittedName>
        <fullName evidence="3">U3 small nucleolar ribonucleoprotein protein imp4-like</fullName>
    </submittedName>
</protein>
<keyword evidence="3" id="KW-0687">Ribonucleoprotein</keyword>
<dbReference type="InterPro" id="IPR040346">
    <property type="entry name" value="GEX1/Brambleberry"/>
</dbReference>
<feature type="region of interest" description="Disordered" evidence="1">
    <location>
        <begin position="507"/>
        <end position="548"/>
    </location>
</feature>
<keyword evidence="2" id="KW-1133">Transmembrane helix</keyword>
<keyword evidence="4" id="KW-1185">Reference proteome</keyword>
<dbReference type="GO" id="GO:1990904">
    <property type="term" value="C:ribonucleoprotein complex"/>
    <property type="evidence" value="ECO:0007669"/>
    <property type="project" value="UniProtKB-KW"/>
</dbReference>